<feature type="region of interest" description="Disordered" evidence="2">
    <location>
        <begin position="43"/>
        <end position="69"/>
    </location>
</feature>
<sequence>MEDRVRELEEKLKKSEDQRQKLKDNLKFFKEKATNTQELLRQHVQLQGDADKKDEELSQLRQDSSGSDSMRAVLARLDRVQQTSQDAKAASQAAAAAARKAEHDVMNLQKQNSQLRDRVKDLENRQKVSSEEIGRVKVQSAALCDREPLKRKVDSLEHQLTALLQQQRHAHEQLTQWQQAFGTFAQHVAPPLLGSTPVSQERQTGKRKDSLEPQHRKEQERPSKKMSRDAGCLDVKDSSKGSVPHGPEPMSDAEGTALHMASGSEGDRNSIGTVAGPDGNAAAVPTGPSAAHVPAPAPLQDWSSSRAVAGHEALLPSPFDRAPQDSHQHPQPGKALESSASGNAMEREAAPPSAMEFVESWLIQLLDRDQPAVLCSTVAAELATAITSGACLMPCVVAGFESTLLRIVSSPPMRVPASHASSSNTASAGSRLAGSPHMVQPKQQSTAQRVLSCAVELDQRLTATGSQHEDLLTLLEQQLHQGSLQEEDAWEVEACILAAAAAQLYRLTDNQQALRVLLYDVLMSQEEANAQLLLRVSAAVLAWPTPLEDVASSDDLLGQAVLATIRDMCTEVFSREERQGSEAETAADTDSGTSSAIVVDRGVQTAARALIQHVQPEVPQASIKASTQQGSGRRWSSLKGILEDALRSGIAMAETPKHESAAEEQWHAVACTVQLAVRCLGIGHCTEKAKEHGILDTLKAVIHTLEVPLADGGAVGTQSGVAAEVELI</sequence>
<keyword evidence="4" id="KW-1185">Reference proteome</keyword>
<evidence type="ECO:0000313" key="4">
    <source>
        <dbReference type="Proteomes" id="UP001497392"/>
    </source>
</evidence>
<dbReference type="Proteomes" id="UP001497392">
    <property type="component" value="Unassembled WGS sequence"/>
</dbReference>
<feature type="coiled-coil region" evidence="1">
    <location>
        <begin position="91"/>
        <end position="166"/>
    </location>
</feature>
<feature type="region of interest" description="Disordered" evidence="2">
    <location>
        <begin position="575"/>
        <end position="594"/>
    </location>
</feature>
<feature type="compositionally biased region" description="Low complexity" evidence="2">
    <location>
        <begin position="417"/>
        <end position="430"/>
    </location>
</feature>
<evidence type="ECO:0000256" key="1">
    <source>
        <dbReference type="SAM" id="Coils"/>
    </source>
</evidence>
<proteinExistence type="predicted"/>
<feature type="region of interest" description="Disordered" evidence="2">
    <location>
        <begin position="316"/>
        <end position="351"/>
    </location>
</feature>
<feature type="compositionally biased region" description="Polar residues" evidence="2">
    <location>
        <begin position="59"/>
        <end position="68"/>
    </location>
</feature>
<gene>
    <name evidence="3" type="primary">g3391</name>
    <name evidence="3" type="ORF">VP750_LOCUS2896</name>
</gene>
<feature type="compositionally biased region" description="Basic and acidic residues" evidence="2">
    <location>
        <begin position="203"/>
        <end position="228"/>
    </location>
</feature>
<accession>A0ABP1FUK9</accession>
<feature type="compositionally biased region" description="Basic and acidic residues" evidence="2">
    <location>
        <begin position="49"/>
        <end position="58"/>
    </location>
</feature>
<comment type="caution">
    <text evidence="3">The sequence shown here is derived from an EMBL/GenBank/DDBJ whole genome shotgun (WGS) entry which is preliminary data.</text>
</comment>
<feature type="region of interest" description="Disordered" evidence="2">
    <location>
        <begin position="189"/>
        <end position="300"/>
    </location>
</feature>
<dbReference type="EMBL" id="CAXHTA020000005">
    <property type="protein sequence ID" value="CAL5221237.1"/>
    <property type="molecule type" value="Genomic_DNA"/>
</dbReference>
<organism evidence="3 4">
    <name type="scientific">Coccomyxa viridis</name>
    <dbReference type="NCBI Taxonomy" id="1274662"/>
    <lineage>
        <taxon>Eukaryota</taxon>
        <taxon>Viridiplantae</taxon>
        <taxon>Chlorophyta</taxon>
        <taxon>core chlorophytes</taxon>
        <taxon>Trebouxiophyceae</taxon>
        <taxon>Trebouxiophyceae incertae sedis</taxon>
        <taxon>Coccomyxaceae</taxon>
        <taxon>Coccomyxa</taxon>
    </lineage>
</organism>
<protein>
    <submittedName>
        <fullName evidence="3">G3391 protein</fullName>
    </submittedName>
</protein>
<keyword evidence="1" id="KW-0175">Coiled coil</keyword>
<name>A0ABP1FUK9_9CHLO</name>
<evidence type="ECO:0000313" key="3">
    <source>
        <dbReference type="EMBL" id="CAL5221237.1"/>
    </source>
</evidence>
<evidence type="ECO:0000256" key="2">
    <source>
        <dbReference type="SAM" id="MobiDB-lite"/>
    </source>
</evidence>
<feature type="region of interest" description="Disordered" evidence="2">
    <location>
        <begin position="416"/>
        <end position="437"/>
    </location>
</feature>
<reference evidence="3 4" key="1">
    <citation type="submission" date="2024-06" db="EMBL/GenBank/DDBJ databases">
        <authorList>
            <person name="Kraege A."/>
            <person name="Thomma B."/>
        </authorList>
    </citation>
    <scope>NUCLEOTIDE SEQUENCE [LARGE SCALE GENOMIC DNA]</scope>
</reference>